<dbReference type="AlphaFoldDB" id="A0A821GTM9"/>
<protein>
    <recommendedName>
        <fullName evidence="1">Helix-turn-helix domain-containing protein</fullName>
    </recommendedName>
</protein>
<feature type="non-terminal residue" evidence="2">
    <location>
        <position position="37"/>
    </location>
</feature>
<reference evidence="2" key="1">
    <citation type="submission" date="2021-02" db="EMBL/GenBank/DDBJ databases">
        <authorList>
            <person name="Nowell W R."/>
        </authorList>
    </citation>
    <scope>NUCLEOTIDE SEQUENCE</scope>
</reference>
<name>A0A821GTM9_9BILA</name>
<proteinExistence type="predicted"/>
<evidence type="ECO:0000313" key="2">
    <source>
        <dbReference type="EMBL" id="CAF4672643.1"/>
    </source>
</evidence>
<gene>
    <name evidence="2" type="ORF">TSG867_LOCUS31952</name>
</gene>
<comment type="caution">
    <text evidence="2">The sequence shown here is derived from an EMBL/GenBank/DDBJ whole genome shotgun (WGS) entry which is preliminary data.</text>
</comment>
<organism evidence="2 3">
    <name type="scientific">Rotaria socialis</name>
    <dbReference type="NCBI Taxonomy" id="392032"/>
    <lineage>
        <taxon>Eukaryota</taxon>
        <taxon>Metazoa</taxon>
        <taxon>Spiralia</taxon>
        <taxon>Gnathifera</taxon>
        <taxon>Rotifera</taxon>
        <taxon>Eurotatoria</taxon>
        <taxon>Bdelloidea</taxon>
        <taxon>Philodinida</taxon>
        <taxon>Philodinidae</taxon>
        <taxon>Rotaria</taxon>
    </lineage>
</organism>
<feature type="domain" description="Helix-turn-helix" evidence="1">
    <location>
        <begin position="1"/>
        <end position="36"/>
    </location>
</feature>
<dbReference type="InterPro" id="IPR058912">
    <property type="entry name" value="HTH_animal"/>
</dbReference>
<dbReference type="EMBL" id="CAJOBQ010006510">
    <property type="protein sequence ID" value="CAF4672643.1"/>
    <property type="molecule type" value="Genomic_DNA"/>
</dbReference>
<accession>A0A821GTM9</accession>
<sequence>MLIRAIKCCSTFEAYLYEREKLRMALLLNKYPGEFLE</sequence>
<evidence type="ECO:0000259" key="1">
    <source>
        <dbReference type="Pfam" id="PF26215"/>
    </source>
</evidence>
<dbReference type="Pfam" id="PF26215">
    <property type="entry name" value="HTH_animal"/>
    <property type="match status" value="1"/>
</dbReference>
<evidence type="ECO:0000313" key="3">
    <source>
        <dbReference type="Proteomes" id="UP000663862"/>
    </source>
</evidence>
<dbReference type="Proteomes" id="UP000663862">
    <property type="component" value="Unassembled WGS sequence"/>
</dbReference>